<dbReference type="AlphaFoldDB" id="A0A4Y2CN29"/>
<reference evidence="1 2" key="1">
    <citation type="journal article" date="2019" name="Sci. Rep.">
        <title>Orb-weaving spider Araneus ventricosus genome elucidates the spidroin gene catalogue.</title>
        <authorList>
            <person name="Kono N."/>
            <person name="Nakamura H."/>
            <person name="Ohtoshi R."/>
            <person name="Moran D.A.P."/>
            <person name="Shinohara A."/>
            <person name="Yoshida Y."/>
            <person name="Fujiwara M."/>
            <person name="Mori M."/>
            <person name="Tomita M."/>
            <person name="Arakawa K."/>
        </authorList>
    </citation>
    <scope>NUCLEOTIDE SEQUENCE [LARGE SCALE GENOMIC DNA]</scope>
</reference>
<protein>
    <submittedName>
        <fullName evidence="1">Uncharacterized protein</fullName>
    </submittedName>
</protein>
<keyword evidence="2" id="KW-1185">Reference proteome</keyword>
<organism evidence="1 2">
    <name type="scientific">Araneus ventricosus</name>
    <name type="common">Orbweaver spider</name>
    <name type="synonym">Epeira ventricosa</name>
    <dbReference type="NCBI Taxonomy" id="182803"/>
    <lineage>
        <taxon>Eukaryota</taxon>
        <taxon>Metazoa</taxon>
        <taxon>Ecdysozoa</taxon>
        <taxon>Arthropoda</taxon>
        <taxon>Chelicerata</taxon>
        <taxon>Arachnida</taxon>
        <taxon>Araneae</taxon>
        <taxon>Araneomorphae</taxon>
        <taxon>Entelegynae</taxon>
        <taxon>Araneoidea</taxon>
        <taxon>Araneidae</taxon>
        <taxon>Araneus</taxon>
    </lineage>
</organism>
<dbReference type="EMBL" id="BGPR01000214">
    <property type="protein sequence ID" value="GBM05334.1"/>
    <property type="molecule type" value="Genomic_DNA"/>
</dbReference>
<comment type="caution">
    <text evidence="1">The sequence shown here is derived from an EMBL/GenBank/DDBJ whole genome shotgun (WGS) entry which is preliminary data.</text>
</comment>
<sequence>MKTKPRPKSSEEKEKHQLSCVQIRVAKFPAQPQQSSREENLAFRLPICHLAIRIERILMLSSSIRCAIPSYVSSTCWLILLLTWKVAS</sequence>
<dbReference type="Proteomes" id="UP000499080">
    <property type="component" value="Unassembled WGS sequence"/>
</dbReference>
<proteinExistence type="predicted"/>
<evidence type="ECO:0000313" key="2">
    <source>
        <dbReference type="Proteomes" id="UP000499080"/>
    </source>
</evidence>
<name>A0A4Y2CN29_ARAVE</name>
<accession>A0A4Y2CN29</accession>
<gene>
    <name evidence="1" type="ORF">AVEN_46875_1</name>
</gene>
<evidence type="ECO:0000313" key="1">
    <source>
        <dbReference type="EMBL" id="GBM05334.1"/>
    </source>
</evidence>